<dbReference type="AlphaFoldDB" id="A0A9P1IMI4"/>
<protein>
    <recommendedName>
        <fullName evidence="8">Transthyretin-like protein 46</fullName>
    </recommendedName>
</protein>
<dbReference type="GO" id="GO:0005576">
    <property type="term" value="C:extracellular region"/>
    <property type="evidence" value="ECO:0007669"/>
    <property type="project" value="UniProtKB-SubCell"/>
</dbReference>
<comment type="caution">
    <text evidence="6">The sequence shown here is derived from an EMBL/GenBank/DDBJ whole genome shotgun (WGS) entry which is preliminary data.</text>
</comment>
<dbReference type="Gene3D" id="2.60.40.3330">
    <property type="match status" value="2"/>
</dbReference>
<dbReference type="InterPro" id="IPR001534">
    <property type="entry name" value="Transthyretin-like"/>
</dbReference>
<sequence>MIPLGLLLVVALVDSKLQNVTARGRLTCNGKPLSGHDITLYEFDLASPNDALNRTKTNANGEFKIYGEEDEKLAINPFIQFLHTCNVEKGCKKEQRIYIGHNFIGGICVINVDLASDDRYGLRLLDTCHVDKDEKAEQTKDLSVTGFLKCYSSPPSDSSQTLNAIDVRLILRSNITGQNEIIASSKSDGSTGFFKISVANQNFKYEPFVEFEHFCKGEKICARHRVKSEFFGKTYDMSNVDLKKYSAEEEVKCDEGKDQKI</sequence>
<keyword evidence="4 5" id="KW-0732">Signal</keyword>
<feature type="signal peptide" evidence="5">
    <location>
        <begin position="1"/>
        <end position="22"/>
    </location>
</feature>
<dbReference type="PANTHER" id="PTHR21700">
    <property type="entry name" value="TRANSTHYRETIN-LIKE FAMILY PROTEIN-RELATED"/>
    <property type="match status" value="1"/>
</dbReference>
<dbReference type="OrthoDB" id="5826894at2759"/>
<reference evidence="6" key="1">
    <citation type="submission" date="2022-11" db="EMBL/GenBank/DDBJ databases">
        <authorList>
            <person name="Kikuchi T."/>
        </authorList>
    </citation>
    <scope>NUCLEOTIDE SEQUENCE</scope>
    <source>
        <strain evidence="6">PS1010</strain>
    </source>
</reference>
<proteinExistence type="inferred from homology"/>
<dbReference type="EMBL" id="CANHGI010000004">
    <property type="protein sequence ID" value="CAI5447345.1"/>
    <property type="molecule type" value="Genomic_DNA"/>
</dbReference>
<evidence type="ECO:0000313" key="6">
    <source>
        <dbReference type="EMBL" id="CAI5447345.1"/>
    </source>
</evidence>
<keyword evidence="7" id="KW-1185">Reference proteome</keyword>
<evidence type="ECO:0000313" key="7">
    <source>
        <dbReference type="Proteomes" id="UP001152747"/>
    </source>
</evidence>
<evidence type="ECO:0000256" key="3">
    <source>
        <dbReference type="ARBA" id="ARBA00022525"/>
    </source>
</evidence>
<evidence type="ECO:0008006" key="8">
    <source>
        <dbReference type="Google" id="ProtNLM"/>
    </source>
</evidence>
<evidence type="ECO:0000256" key="4">
    <source>
        <dbReference type="ARBA" id="ARBA00022729"/>
    </source>
</evidence>
<dbReference type="InterPro" id="IPR038479">
    <property type="entry name" value="Transthyretin-like_sf"/>
</dbReference>
<evidence type="ECO:0000256" key="5">
    <source>
        <dbReference type="SAM" id="SignalP"/>
    </source>
</evidence>
<dbReference type="Pfam" id="PF01060">
    <property type="entry name" value="TTR-52"/>
    <property type="match status" value="1"/>
</dbReference>
<comment type="similarity">
    <text evidence="2">Belongs to the nematode transthyretin-like family.</text>
</comment>
<dbReference type="Proteomes" id="UP001152747">
    <property type="component" value="Unassembled WGS sequence"/>
</dbReference>
<comment type="subcellular location">
    <subcellularLocation>
        <location evidence="1">Secreted</location>
    </subcellularLocation>
</comment>
<dbReference type="GO" id="GO:0009986">
    <property type="term" value="C:cell surface"/>
    <property type="evidence" value="ECO:0007669"/>
    <property type="project" value="InterPro"/>
</dbReference>
<evidence type="ECO:0000256" key="2">
    <source>
        <dbReference type="ARBA" id="ARBA00010112"/>
    </source>
</evidence>
<evidence type="ECO:0000256" key="1">
    <source>
        <dbReference type="ARBA" id="ARBA00004613"/>
    </source>
</evidence>
<name>A0A9P1IMI4_9PELO</name>
<keyword evidence="3" id="KW-0964">Secreted</keyword>
<gene>
    <name evidence="6" type="ORF">CAMP_LOCUS9982</name>
</gene>
<accession>A0A9P1IMI4</accession>
<organism evidence="6 7">
    <name type="scientific">Caenorhabditis angaria</name>
    <dbReference type="NCBI Taxonomy" id="860376"/>
    <lineage>
        <taxon>Eukaryota</taxon>
        <taxon>Metazoa</taxon>
        <taxon>Ecdysozoa</taxon>
        <taxon>Nematoda</taxon>
        <taxon>Chromadorea</taxon>
        <taxon>Rhabditida</taxon>
        <taxon>Rhabditina</taxon>
        <taxon>Rhabditomorpha</taxon>
        <taxon>Rhabditoidea</taxon>
        <taxon>Rhabditidae</taxon>
        <taxon>Peloderinae</taxon>
        <taxon>Caenorhabditis</taxon>
    </lineage>
</organism>
<feature type="chain" id="PRO_5040495639" description="Transthyretin-like protein 46" evidence="5">
    <location>
        <begin position="23"/>
        <end position="261"/>
    </location>
</feature>